<dbReference type="InterPro" id="IPR010810">
    <property type="entry name" value="Flagellin_hook_IN_motif"/>
</dbReference>
<comment type="function">
    <text evidence="5">Required for morphogenesis and for the elongation of the flagellar filament by facilitating polymerization of the flagellin monomers at the tip of growing filament. Forms a capping structure, which prevents flagellin subunits (transported through the central channel of the flagellum) from leaking out without polymerization at the distal end.</text>
</comment>
<name>A0ABP6VUL2_9GAMM</name>
<keyword evidence="8" id="KW-0966">Cell projection</keyword>
<evidence type="ECO:0000313" key="9">
    <source>
        <dbReference type="Proteomes" id="UP001500795"/>
    </source>
</evidence>
<keyword evidence="3" id="KW-0175">Coiled coil</keyword>
<dbReference type="Pfam" id="PF07195">
    <property type="entry name" value="FliD_C"/>
    <property type="match status" value="1"/>
</dbReference>
<dbReference type="RefSeq" id="WP_344957425.1">
    <property type="nucleotide sequence ID" value="NZ_BAABCX010000002.1"/>
</dbReference>
<gene>
    <name evidence="8" type="primary">fliD</name>
    <name evidence="8" type="ORF">GCM10022394_19670</name>
</gene>
<keyword evidence="5" id="KW-0964">Secreted</keyword>
<evidence type="ECO:0000256" key="4">
    <source>
        <dbReference type="ARBA" id="ARBA00023143"/>
    </source>
</evidence>
<comment type="caution">
    <text evidence="8">The sequence shown here is derived from an EMBL/GenBank/DDBJ whole genome shotgun (WGS) entry which is preliminary data.</text>
</comment>
<keyword evidence="8" id="KW-0969">Cilium</keyword>
<dbReference type="PANTHER" id="PTHR30288">
    <property type="entry name" value="FLAGELLAR CAP/ASSEMBLY PROTEIN FLID"/>
    <property type="match status" value="1"/>
</dbReference>
<evidence type="ECO:0000256" key="2">
    <source>
        <dbReference type="ARBA" id="ARBA00011255"/>
    </source>
</evidence>
<dbReference type="Pfam" id="PF07196">
    <property type="entry name" value="Flagellin_IN"/>
    <property type="match status" value="1"/>
</dbReference>
<feature type="domain" description="Flagellar hook-associated protein 2 C-terminal" evidence="7">
    <location>
        <begin position="209"/>
        <end position="429"/>
    </location>
</feature>
<feature type="domain" description="Flagellar hook-associated protein 2 N-terminal" evidence="6">
    <location>
        <begin position="11"/>
        <end position="105"/>
    </location>
</feature>
<evidence type="ECO:0000259" key="7">
    <source>
        <dbReference type="Pfam" id="PF07195"/>
    </source>
</evidence>
<dbReference type="PANTHER" id="PTHR30288:SF0">
    <property type="entry name" value="FLAGELLAR HOOK-ASSOCIATED PROTEIN 2"/>
    <property type="match status" value="1"/>
</dbReference>
<dbReference type="InterPro" id="IPR003481">
    <property type="entry name" value="FliD_N"/>
</dbReference>
<dbReference type="Pfam" id="PF02465">
    <property type="entry name" value="FliD_N"/>
    <property type="match status" value="1"/>
</dbReference>
<comment type="subcellular location">
    <subcellularLocation>
        <location evidence="5">Secreted</location>
    </subcellularLocation>
    <subcellularLocation>
        <location evidence="5">Bacterial flagellum</location>
    </subcellularLocation>
</comment>
<keyword evidence="8" id="KW-0282">Flagellum</keyword>
<evidence type="ECO:0000256" key="3">
    <source>
        <dbReference type="ARBA" id="ARBA00023054"/>
    </source>
</evidence>
<comment type="subunit">
    <text evidence="2 5">Homopentamer.</text>
</comment>
<keyword evidence="9" id="KW-1185">Reference proteome</keyword>
<dbReference type="InterPro" id="IPR010809">
    <property type="entry name" value="FliD_C"/>
</dbReference>
<dbReference type="InterPro" id="IPR040026">
    <property type="entry name" value="FliD"/>
</dbReference>
<reference evidence="9" key="1">
    <citation type="journal article" date="2019" name="Int. J. Syst. Evol. Microbiol.">
        <title>The Global Catalogue of Microorganisms (GCM) 10K type strain sequencing project: providing services to taxonomists for standard genome sequencing and annotation.</title>
        <authorList>
            <consortium name="The Broad Institute Genomics Platform"/>
            <consortium name="The Broad Institute Genome Sequencing Center for Infectious Disease"/>
            <person name="Wu L."/>
            <person name="Ma J."/>
        </authorList>
    </citation>
    <scope>NUCLEOTIDE SEQUENCE [LARGE SCALE GENOMIC DNA]</scope>
    <source>
        <strain evidence="9">JCM 17110</strain>
    </source>
</reference>
<proteinExistence type="inferred from homology"/>
<comment type="similarity">
    <text evidence="1 5">Belongs to the FliD family.</text>
</comment>
<evidence type="ECO:0000256" key="1">
    <source>
        <dbReference type="ARBA" id="ARBA00009764"/>
    </source>
</evidence>
<dbReference type="Proteomes" id="UP001500795">
    <property type="component" value="Unassembled WGS sequence"/>
</dbReference>
<evidence type="ECO:0000256" key="5">
    <source>
        <dbReference type="RuleBase" id="RU362066"/>
    </source>
</evidence>
<organism evidence="8 9">
    <name type="scientific">Zobellella aerophila</name>
    <dbReference type="NCBI Taxonomy" id="870480"/>
    <lineage>
        <taxon>Bacteria</taxon>
        <taxon>Pseudomonadati</taxon>
        <taxon>Pseudomonadota</taxon>
        <taxon>Gammaproteobacteria</taxon>
        <taxon>Aeromonadales</taxon>
        <taxon>Aeromonadaceae</taxon>
        <taxon>Zobellella</taxon>
    </lineage>
</organism>
<accession>A0ABP6VUL2</accession>
<evidence type="ECO:0000313" key="8">
    <source>
        <dbReference type="EMBL" id="GAA3539989.1"/>
    </source>
</evidence>
<dbReference type="EMBL" id="BAABCX010000002">
    <property type="protein sequence ID" value="GAA3539989.1"/>
    <property type="molecule type" value="Genomic_DNA"/>
</dbReference>
<evidence type="ECO:0000259" key="6">
    <source>
        <dbReference type="Pfam" id="PF02465"/>
    </source>
</evidence>
<sequence>MASISSLGIGSGLDLNGLLDQLAAAERQKLTPLTKQKGSYQAKISAYGKLEGALSQFQAAVGKLNDAGLFQGVTSKVTGTGLAAAAGTEASVGSYQIVVSKVAQAYSEATNGVADKTAELGAGTLTFTFGSGDPLSVDITQAGSSLEGIRNAINAKNAGVGASIVNDGSGTPYRLVFSSTKTGTDAAIASVDFGTVGGLSLDAATQVPAVNAELKVNGIDIVSQGNRVEGAIQGVTLDITEAGTSSLSVERDSEAIKEAVKGFVSAYNSLQDSMSGLSSFNAETGAAGLLLGDSTLRSVQSRLRTALTDGVAEGQFKVLSDIGISLQLNGKLKLDESKLDTLLADNMSALSDFFAGDSEEAGLAGQLNQTLDNILQDKGALDNATDGLKDSIKRVNLRYERVEQSIDATIARYRTQFAQMDTLISGMNSTSSYLAQQFSMMNTQLGR</sequence>
<protein>
    <recommendedName>
        <fullName evidence="5">Flagellar hook-associated protein 2</fullName>
        <shortName evidence="5">HAP2</shortName>
    </recommendedName>
    <alternativeName>
        <fullName evidence="5">Flagellar cap protein</fullName>
    </alternativeName>
</protein>
<keyword evidence="4 5" id="KW-0975">Bacterial flagellum</keyword>